<dbReference type="KEGG" id="tpla:ElP_30260"/>
<keyword evidence="2 6" id="KW-0812">Transmembrane</keyword>
<name>A0A518H2R5_9BACT</name>
<evidence type="ECO:0000256" key="1">
    <source>
        <dbReference type="ARBA" id="ARBA00004141"/>
    </source>
</evidence>
<dbReference type="GO" id="GO:0016020">
    <property type="term" value="C:membrane"/>
    <property type="evidence" value="ECO:0007669"/>
    <property type="project" value="UniProtKB-SubCell"/>
</dbReference>
<evidence type="ECO:0000256" key="5">
    <source>
        <dbReference type="SAM" id="MobiDB-lite"/>
    </source>
</evidence>
<accession>A0A518H2R5</accession>
<reference evidence="7 8" key="1">
    <citation type="submission" date="2019-02" db="EMBL/GenBank/DDBJ databases">
        <title>Deep-cultivation of Planctomycetes and their phenomic and genomic characterization uncovers novel biology.</title>
        <authorList>
            <person name="Wiegand S."/>
            <person name="Jogler M."/>
            <person name="Boedeker C."/>
            <person name="Pinto D."/>
            <person name="Vollmers J."/>
            <person name="Rivas-Marin E."/>
            <person name="Kohn T."/>
            <person name="Peeters S.H."/>
            <person name="Heuer A."/>
            <person name="Rast P."/>
            <person name="Oberbeckmann S."/>
            <person name="Bunk B."/>
            <person name="Jeske O."/>
            <person name="Meyerdierks A."/>
            <person name="Storesund J.E."/>
            <person name="Kallscheuer N."/>
            <person name="Luecker S."/>
            <person name="Lage O.M."/>
            <person name="Pohl T."/>
            <person name="Merkel B.J."/>
            <person name="Hornburger P."/>
            <person name="Mueller R.-W."/>
            <person name="Bruemmer F."/>
            <person name="Labrenz M."/>
            <person name="Spormann A.M."/>
            <person name="Op den Camp H."/>
            <person name="Overmann J."/>
            <person name="Amann R."/>
            <person name="Jetten M.S.M."/>
            <person name="Mascher T."/>
            <person name="Medema M.H."/>
            <person name="Devos D.P."/>
            <person name="Kaster A.-K."/>
            <person name="Ovreas L."/>
            <person name="Rohde M."/>
            <person name="Galperin M.Y."/>
            <person name="Jogler C."/>
        </authorList>
    </citation>
    <scope>NUCLEOTIDE SEQUENCE [LARGE SCALE GENOMIC DNA]</scope>
    <source>
        <strain evidence="7 8">ElP</strain>
    </source>
</reference>
<organism evidence="7 8">
    <name type="scientific">Tautonia plasticadhaerens</name>
    <dbReference type="NCBI Taxonomy" id="2527974"/>
    <lineage>
        <taxon>Bacteria</taxon>
        <taxon>Pseudomonadati</taxon>
        <taxon>Planctomycetota</taxon>
        <taxon>Planctomycetia</taxon>
        <taxon>Isosphaerales</taxon>
        <taxon>Isosphaeraceae</taxon>
        <taxon>Tautonia</taxon>
    </lineage>
</organism>
<gene>
    <name evidence="7" type="ORF">ElP_30260</name>
</gene>
<evidence type="ECO:0000256" key="6">
    <source>
        <dbReference type="SAM" id="Phobius"/>
    </source>
</evidence>
<keyword evidence="4 6" id="KW-0472">Membrane</keyword>
<feature type="region of interest" description="Disordered" evidence="5">
    <location>
        <begin position="182"/>
        <end position="237"/>
    </location>
</feature>
<evidence type="ECO:0000256" key="3">
    <source>
        <dbReference type="ARBA" id="ARBA00022989"/>
    </source>
</evidence>
<dbReference type="Pfam" id="PF02674">
    <property type="entry name" value="Colicin_V"/>
    <property type="match status" value="1"/>
</dbReference>
<keyword evidence="8" id="KW-1185">Reference proteome</keyword>
<dbReference type="EMBL" id="CP036426">
    <property type="protein sequence ID" value="QDV35124.1"/>
    <property type="molecule type" value="Genomic_DNA"/>
</dbReference>
<comment type="subcellular location">
    <subcellularLocation>
        <location evidence="1">Membrane</location>
        <topology evidence="1">Multi-pass membrane protein</topology>
    </subcellularLocation>
</comment>
<keyword evidence="3 6" id="KW-1133">Transmembrane helix</keyword>
<evidence type="ECO:0000313" key="8">
    <source>
        <dbReference type="Proteomes" id="UP000317835"/>
    </source>
</evidence>
<sequence>MGMDLILGAIVLVSALRGWFRGFFSQAIRLGGLVGGVYLAGPLRDLARPIAAERMTSMSPELLDRILWWVAAVGSYVVLSGTATGLLSAYSRRMARERAASGVARPAHRGDQSAGFLFGAGKGAVVVAFLAAGIQQYSPEYLKAGGWVGGQVGTSHLLALSERYEPARRIWESKPVRTFVDHVRSMGLGPRSPGEDDPSSAEGDDTRAFASDGPPAPARSPSPMAVDPAPRRPGGEVDLDAALEEVRRDLHRLDSLRDLVPR</sequence>
<feature type="transmembrane region" description="Helical" evidence="6">
    <location>
        <begin position="66"/>
        <end position="90"/>
    </location>
</feature>
<evidence type="ECO:0000256" key="2">
    <source>
        <dbReference type="ARBA" id="ARBA00022692"/>
    </source>
</evidence>
<dbReference type="RefSeq" id="WP_145270504.1">
    <property type="nucleotide sequence ID" value="NZ_CP036426.1"/>
</dbReference>
<protein>
    <submittedName>
        <fullName evidence="7">Colicin V production protein</fullName>
    </submittedName>
</protein>
<evidence type="ECO:0000313" key="7">
    <source>
        <dbReference type="EMBL" id="QDV35124.1"/>
    </source>
</evidence>
<dbReference type="AlphaFoldDB" id="A0A518H2R5"/>
<dbReference type="GO" id="GO:0009403">
    <property type="term" value="P:toxin biosynthetic process"/>
    <property type="evidence" value="ECO:0007669"/>
    <property type="project" value="InterPro"/>
</dbReference>
<evidence type="ECO:0000256" key="4">
    <source>
        <dbReference type="ARBA" id="ARBA00023136"/>
    </source>
</evidence>
<proteinExistence type="predicted"/>
<dbReference type="OrthoDB" id="276698at2"/>
<dbReference type="InterPro" id="IPR003825">
    <property type="entry name" value="Colicin-V_CvpA"/>
</dbReference>
<dbReference type="Proteomes" id="UP000317835">
    <property type="component" value="Chromosome"/>
</dbReference>